<keyword evidence="1" id="KW-0812">Transmembrane</keyword>
<organism evidence="2 3">
    <name type="scientific">Rheinheimera soli</name>
    <dbReference type="NCBI Taxonomy" id="443616"/>
    <lineage>
        <taxon>Bacteria</taxon>
        <taxon>Pseudomonadati</taxon>
        <taxon>Pseudomonadota</taxon>
        <taxon>Gammaproteobacteria</taxon>
        <taxon>Chromatiales</taxon>
        <taxon>Chromatiaceae</taxon>
        <taxon>Rheinheimera</taxon>
    </lineage>
</organism>
<dbReference type="RefSeq" id="WP_310281426.1">
    <property type="nucleotide sequence ID" value="NZ_JAVDWR010000023.1"/>
</dbReference>
<sequence>MMENIKQRCTAFVLSFISLSCILAMGPYLTLKTAPALGTLLSILP</sequence>
<keyword evidence="1" id="KW-0472">Membrane</keyword>
<dbReference type="EMBL" id="JAVDWR010000023">
    <property type="protein sequence ID" value="MDR7122850.1"/>
    <property type="molecule type" value="Genomic_DNA"/>
</dbReference>
<gene>
    <name evidence="2" type="ORF">J2W69_003828</name>
</gene>
<protein>
    <submittedName>
        <fullName evidence="2">Uncharacterized protein</fullName>
    </submittedName>
</protein>
<evidence type="ECO:0000313" key="2">
    <source>
        <dbReference type="EMBL" id="MDR7122850.1"/>
    </source>
</evidence>
<reference evidence="2 3" key="1">
    <citation type="submission" date="2023-07" db="EMBL/GenBank/DDBJ databases">
        <title>Sorghum-associated microbial communities from plants grown in Nebraska, USA.</title>
        <authorList>
            <person name="Schachtman D."/>
        </authorList>
    </citation>
    <scope>NUCLEOTIDE SEQUENCE [LARGE SCALE GENOMIC DNA]</scope>
    <source>
        <strain evidence="2 3">4138</strain>
    </source>
</reference>
<proteinExistence type="predicted"/>
<keyword evidence="3" id="KW-1185">Reference proteome</keyword>
<name>A0ABU1W4S0_9GAMM</name>
<keyword evidence="1" id="KW-1133">Transmembrane helix</keyword>
<accession>A0ABU1W4S0</accession>
<evidence type="ECO:0000256" key="1">
    <source>
        <dbReference type="SAM" id="Phobius"/>
    </source>
</evidence>
<comment type="caution">
    <text evidence="2">The sequence shown here is derived from an EMBL/GenBank/DDBJ whole genome shotgun (WGS) entry which is preliminary data.</text>
</comment>
<dbReference type="PROSITE" id="PS51257">
    <property type="entry name" value="PROKAR_LIPOPROTEIN"/>
    <property type="match status" value="1"/>
</dbReference>
<feature type="transmembrane region" description="Helical" evidence="1">
    <location>
        <begin position="12"/>
        <end position="31"/>
    </location>
</feature>
<evidence type="ECO:0000313" key="3">
    <source>
        <dbReference type="Proteomes" id="UP001257909"/>
    </source>
</evidence>
<dbReference type="Proteomes" id="UP001257909">
    <property type="component" value="Unassembled WGS sequence"/>
</dbReference>